<protein>
    <submittedName>
        <fullName evidence="2">Uncharacterized protein</fullName>
    </submittedName>
</protein>
<accession>A0A0G4JW71</accession>
<evidence type="ECO:0000313" key="3">
    <source>
        <dbReference type="Proteomes" id="UP000044377"/>
    </source>
</evidence>
<keyword evidence="1" id="KW-0472">Membrane</keyword>
<organism evidence="2 3">
    <name type="scientific">Brenneria goodwinii</name>
    <dbReference type="NCBI Taxonomy" id="1109412"/>
    <lineage>
        <taxon>Bacteria</taxon>
        <taxon>Pseudomonadati</taxon>
        <taxon>Pseudomonadota</taxon>
        <taxon>Gammaproteobacteria</taxon>
        <taxon>Enterobacterales</taxon>
        <taxon>Pectobacteriaceae</taxon>
        <taxon>Brenneria</taxon>
    </lineage>
</organism>
<keyword evidence="3" id="KW-1185">Reference proteome</keyword>
<dbReference type="EMBL" id="CGIG01000001">
    <property type="protein sequence ID" value="CPR17394.1"/>
    <property type="molecule type" value="Genomic_DNA"/>
</dbReference>
<reference evidence="3" key="1">
    <citation type="submission" date="2015-01" db="EMBL/GenBank/DDBJ databases">
        <authorList>
            <person name="Paterson Steve"/>
        </authorList>
    </citation>
    <scope>NUCLEOTIDE SEQUENCE [LARGE SCALE GENOMIC DNA]</scope>
    <source>
        <strain evidence="3">OBR1</strain>
    </source>
</reference>
<feature type="transmembrane region" description="Helical" evidence="1">
    <location>
        <begin position="6"/>
        <end position="29"/>
    </location>
</feature>
<dbReference type="AlphaFoldDB" id="A0A0G4JW71"/>
<dbReference type="Proteomes" id="UP000044377">
    <property type="component" value="Unassembled WGS sequence"/>
</dbReference>
<proteinExistence type="predicted"/>
<keyword evidence="1" id="KW-0812">Transmembrane</keyword>
<gene>
    <name evidence="2" type="ORF">BN1221_02615</name>
</gene>
<sequence>MSERHTWWYAASVVGDIILINAGSAVRIVDEIGSFMKSDRL</sequence>
<evidence type="ECO:0000313" key="2">
    <source>
        <dbReference type="EMBL" id="CPR17394.1"/>
    </source>
</evidence>
<keyword evidence="1" id="KW-1133">Transmembrane helix</keyword>
<name>A0A0G4JW71_9GAMM</name>
<evidence type="ECO:0000256" key="1">
    <source>
        <dbReference type="SAM" id="Phobius"/>
    </source>
</evidence>